<evidence type="ECO:0000313" key="1">
    <source>
        <dbReference type="EMBL" id="KAI8009053.1"/>
    </source>
</evidence>
<dbReference type="EMBL" id="CM045764">
    <property type="protein sequence ID" value="KAI8009053.1"/>
    <property type="molecule type" value="Genomic_DNA"/>
</dbReference>
<name>A0ACC0H873_9ERIC</name>
<dbReference type="Proteomes" id="UP001060215">
    <property type="component" value="Chromosome 7"/>
</dbReference>
<organism evidence="1 2">
    <name type="scientific">Camellia lanceoleosa</name>
    <dbReference type="NCBI Taxonomy" id="1840588"/>
    <lineage>
        <taxon>Eukaryota</taxon>
        <taxon>Viridiplantae</taxon>
        <taxon>Streptophyta</taxon>
        <taxon>Embryophyta</taxon>
        <taxon>Tracheophyta</taxon>
        <taxon>Spermatophyta</taxon>
        <taxon>Magnoliopsida</taxon>
        <taxon>eudicotyledons</taxon>
        <taxon>Gunneridae</taxon>
        <taxon>Pentapetalae</taxon>
        <taxon>asterids</taxon>
        <taxon>Ericales</taxon>
        <taxon>Theaceae</taxon>
        <taxon>Camellia</taxon>
    </lineage>
</organism>
<gene>
    <name evidence="1" type="ORF">LOK49_LG07G00773</name>
</gene>
<proteinExistence type="predicted"/>
<sequence length="496" mass="55952">MAQRVIATDPVICIDTLLDGLSDTPSDCCIFRIHKTLRQVNEQAYDPEIVAIGPYHRDNKNLKMMQEHKLRYFRSLLQQNGENDTSRYVNAIRPLQHEDSLFYAKPVSFTADEMIQIMVLDGCFIIELLRKFDMEHLIHQDDPIFKSIWMVNSLQRDLMLFENQLPFSILCKLFDLIEAPNNHNRLIYLALRFFNDLLPGTYKMQTGNSHGNIRHLLELVHNKWLPLSVTPIGNASSVGTTVGNASSVSTSESRPIGNTSSASTTTENASSVSMPIENASSASATTENASSVSMPIENASSLSAPIGNGNWRFIPNTTELLEAGVKLKKFKVTRGSLFDIKFDKGKLYIPSFTVEDRTESIFRNLIAYEQYCPDNQRSYVTDYVKLLDCLIDSPKDVEILSGLGIIDNWLGHDEAVSNIFNKISDAVSGTSMHFRYADIFNSVNIYCRRPYNRWMANLNRNYCNGPWAAISVLAGSVLILLTLAQTLYAVFPFRKL</sequence>
<accession>A0ACC0H873</accession>
<reference evidence="1 2" key="1">
    <citation type="journal article" date="2022" name="Plant J.">
        <title>Chromosome-level genome of Camellia lanceoleosa provides a valuable resource for understanding genome evolution and self-incompatibility.</title>
        <authorList>
            <person name="Gong W."/>
            <person name="Xiao S."/>
            <person name="Wang L."/>
            <person name="Liao Z."/>
            <person name="Chang Y."/>
            <person name="Mo W."/>
            <person name="Hu G."/>
            <person name="Li W."/>
            <person name="Zhao G."/>
            <person name="Zhu H."/>
            <person name="Hu X."/>
            <person name="Ji K."/>
            <person name="Xiang X."/>
            <person name="Song Q."/>
            <person name="Yuan D."/>
            <person name="Jin S."/>
            <person name="Zhang L."/>
        </authorList>
    </citation>
    <scope>NUCLEOTIDE SEQUENCE [LARGE SCALE GENOMIC DNA]</scope>
    <source>
        <strain evidence="1">SQ_2022a</strain>
    </source>
</reference>
<protein>
    <submittedName>
        <fullName evidence="1">UPF0481 protein</fullName>
    </submittedName>
</protein>
<evidence type="ECO:0000313" key="2">
    <source>
        <dbReference type="Proteomes" id="UP001060215"/>
    </source>
</evidence>
<keyword evidence="2" id="KW-1185">Reference proteome</keyword>
<comment type="caution">
    <text evidence="1">The sequence shown here is derived from an EMBL/GenBank/DDBJ whole genome shotgun (WGS) entry which is preliminary data.</text>
</comment>